<keyword evidence="2" id="KW-1185">Reference proteome</keyword>
<reference evidence="1 2" key="1">
    <citation type="submission" date="2022-05" db="EMBL/GenBank/DDBJ databases">
        <title>A multi-omics perspective on studying reproductive biology in Daphnia sinensis.</title>
        <authorList>
            <person name="Jia J."/>
        </authorList>
    </citation>
    <scope>NUCLEOTIDE SEQUENCE [LARGE SCALE GENOMIC DNA]</scope>
    <source>
        <strain evidence="1 2">WSL</strain>
    </source>
</reference>
<evidence type="ECO:0000313" key="2">
    <source>
        <dbReference type="Proteomes" id="UP000820818"/>
    </source>
</evidence>
<comment type="caution">
    <text evidence="1">The sequence shown here is derived from an EMBL/GenBank/DDBJ whole genome shotgun (WGS) entry which is preliminary data.</text>
</comment>
<dbReference type="EMBL" id="WJBH02000006">
    <property type="protein sequence ID" value="KAI9557168.1"/>
    <property type="molecule type" value="Genomic_DNA"/>
</dbReference>
<name>A0AAD5L7K0_9CRUS</name>
<dbReference type="Proteomes" id="UP000820818">
    <property type="component" value="Linkage Group LG6"/>
</dbReference>
<organism evidence="1 2">
    <name type="scientific">Daphnia sinensis</name>
    <dbReference type="NCBI Taxonomy" id="1820382"/>
    <lineage>
        <taxon>Eukaryota</taxon>
        <taxon>Metazoa</taxon>
        <taxon>Ecdysozoa</taxon>
        <taxon>Arthropoda</taxon>
        <taxon>Crustacea</taxon>
        <taxon>Branchiopoda</taxon>
        <taxon>Diplostraca</taxon>
        <taxon>Cladocera</taxon>
        <taxon>Anomopoda</taxon>
        <taxon>Daphniidae</taxon>
        <taxon>Daphnia</taxon>
        <taxon>Daphnia similis group</taxon>
    </lineage>
</organism>
<gene>
    <name evidence="1" type="ORF">GHT06_016975</name>
</gene>
<evidence type="ECO:0000313" key="1">
    <source>
        <dbReference type="EMBL" id="KAI9557168.1"/>
    </source>
</evidence>
<proteinExistence type="predicted"/>
<protein>
    <submittedName>
        <fullName evidence="1">Uncharacterized protein</fullName>
    </submittedName>
</protein>
<sequence>MTNGISTEASKAISKEFPVEYADMEFSIKPHKLDGWIGRRVQLRLDKGLLKT</sequence>
<accession>A0AAD5L7K0</accession>
<dbReference type="AlphaFoldDB" id="A0AAD5L7K0"/>